<dbReference type="EMBL" id="UXSR01000834">
    <property type="protein sequence ID" value="VDD77529.1"/>
    <property type="molecule type" value="Genomic_DNA"/>
</dbReference>
<organism evidence="4">
    <name type="scientific">Mesocestoides corti</name>
    <name type="common">Flatworm</name>
    <dbReference type="NCBI Taxonomy" id="53468"/>
    <lineage>
        <taxon>Eukaryota</taxon>
        <taxon>Metazoa</taxon>
        <taxon>Spiralia</taxon>
        <taxon>Lophotrochozoa</taxon>
        <taxon>Platyhelminthes</taxon>
        <taxon>Cestoda</taxon>
        <taxon>Eucestoda</taxon>
        <taxon>Cyclophyllidea</taxon>
        <taxon>Mesocestoididae</taxon>
        <taxon>Mesocestoides</taxon>
    </lineage>
</organism>
<evidence type="ECO:0000313" key="4">
    <source>
        <dbReference type="WBParaSite" id="MCU_011149-RA"/>
    </source>
</evidence>
<dbReference type="GO" id="GO:0005634">
    <property type="term" value="C:nucleus"/>
    <property type="evidence" value="ECO:0007669"/>
    <property type="project" value="TreeGrafter"/>
</dbReference>
<reference evidence="2 3" key="1">
    <citation type="submission" date="2018-10" db="EMBL/GenBank/DDBJ databases">
        <authorList>
            <consortium name="Pathogen Informatics"/>
        </authorList>
    </citation>
    <scope>NUCLEOTIDE SEQUENCE [LARGE SCALE GENOMIC DNA]</scope>
</reference>
<dbReference type="OrthoDB" id="1714508at2759"/>
<evidence type="ECO:0000256" key="1">
    <source>
        <dbReference type="SAM" id="MobiDB-lite"/>
    </source>
</evidence>
<dbReference type="InterPro" id="IPR012479">
    <property type="entry name" value="SAP30BP"/>
</dbReference>
<dbReference type="WBParaSite" id="MCU_011149-RA">
    <property type="protein sequence ID" value="MCU_011149-RA"/>
    <property type="gene ID" value="MCU_011149"/>
</dbReference>
<evidence type="ECO:0000313" key="2">
    <source>
        <dbReference type="EMBL" id="VDD77529.1"/>
    </source>
</evidence>
<proteinExistence type="predicted"/>
<feature type="region of interest" description="Disordered" evidence="1">
    <location>
        <begin position="123"/>
        <end position="166"/>
    </location>
</feature>
<dbReference type="GO" id="GO:0006355">
    <property type="term" value="P:regulation of DNA-templated transcription"/>
    <property type="evidence" value="ECO:0007669"/>
    <property type="project" value="InterPro"/>
</dbReference>
<feature type="compositionally biased region" description="Acidic residues" evidence="1">
    <location>
        <begin position="61"/>
        <end position="74"/>
    </location>
</feature>
<feature type="compositionally biased region" description="Polar residues" evidence="1">
    <location>
        <begin position="152"/>
        <end position="166"/>
    </location>
</feature>
<name>A0A0R3U9D4_MESCO</name>
<feature type="region of interest" description="Disordered" evidence="1">
    <location>
        <begin position="269"/>
        <end position="336"/>
    </location>
</feature>
<protein>
    <submittedName>
        <fullName evidence="4">SAP30-binding protein</fullName>
    </submittedName>
</protein>
<sequence>MSAPNSPAFVTSDDEHEGTSSSQKQKCNEETTKPKSATTSLNKSRRPAKGSGFNLVSYGLDNDDGDSDSVDDGSDAIYSNSSVSSDADDESLAGDAGTLHFVVSEGGPLTVLSSEHKISDFQAAIEAAQESPVSPAGDTQGDIGEQKEDQQTSHSPSPSDITSQRQQLDVTLPPEPKELCSMHLQNVVESTVRRMQHDIGFDPNRMIQDNKAFRNPSIYKKLISFLDIDEKGTNFSPDIFNPYRWDSNSFYDKLGEIQNREVERLEKLRKERRKAEASGATGTNLPTGLQRTASGPNLRPSNTNAIPDKRSEVKKKTKWDTVEPVDATQTQSKIPAPRLAESATAKVSIPAIGNLFQKK</sequence>
<dbReference type="Proteomes" id="UP000267029">
    <property type="component" value="Unassembled WGS sequence"/>
</dbReference>
<dbReference type="PANTHER" id="PTHR13464">
    <property type="entry name" value="TRANSCRIPTIONAL REGULATOR PROTEIN HCNGP"/>
    <property type="match status" value="1"/>
</dbReference>
<dbReference type="PANTHER" id="PTHR13464:SF0">
    <property type="entry name" value="SAP30-BINDING PROTEIN"/>
    <property type="match status" value="1"/>
</dbReference>
<dbReference type="STRING" id="53468.A0A0R3U9D4"/>
<evidence type="ECO:0000313" key="3">
    <source>
        <dbReference type="Proteomes" id="UP000267029"/>
    </source>
</evidence>
<dbReference type="Pfam" id="PF07818">
    <property type="entry name" value="HCNGP"/>
    <property type="match status" value="1"/>
</dbReference>
<reference evidence="4" key="2">
    <citation type="submission" date="2019-11" db="UniProtKB">
        <authorList>
            <consortium name="WormBaseParasite"/>
        </authorList>
    </citation>
    <scope>IDENTIFICATION</scope>
</reference>
<dbReference type="AlphaFoldDB" id="A0A0R3U9D4"/>
<gene>
    <name evidence="2" type="ORF">MCOS_LOCUS3532</name>
</gene>
<accession>A0A0R3U9D4</accession>
<keyword evidence="3" id="KW-1185">Reference proteome</keyword>
<feature type="region of interest" description="Disordered" evidence="1">
    <location>
        <begin position="1"/>
        <end position="92"/>
    </location>
</feature>
<feature type="compositionally biased region" description="Polar residues" evidence="1">
    <location>
        <begin position="280"/>
        <end position="305"/>
    </location>
</feature>